<keyword evidence="1" id="KW-1133">Transmembrane helix</keyword>
<name>A0AAD7BDH9_9AGAR</name>
<reference evidence="2" key="1">
    <citation type="submission" date="2023-03" db="EMBL/GenBank/DDBJ databases">
        <title>Massive genome expansion in bonnet fungi (Mycena s.s.) driven by repeated elements and novel gene families across ecological guilds.</title>
        <authorList>
            <consortium name="Lawrence Berkeley National Laboratory"/>
            <person name="Harder C.B."/>
            <person name="Miyauchi S."/>
            <person name="Viragh M."/>
            <person name="Kuo A."/>
            <person name="Thoen E."/>
            <person name="Andreopoulos B."/>
            <person name="Lu D."/>
            <person name="Skrede I."/>
            <person name="Drula E."/>
            <person name="Henrissat B."/>
            <person name="Morin E."/>
            <person name="Kohler A."/>
            <person name="Barry K."/>
            <person name="LaButti K."/>
            <person name="Morin E."/>
            <person name="Salamov A."/>
            <person name="Lipzen A."/>
            <person name="Mereny Z."/>
            <person name="Hegedus B."/>
            <person name="Baldrian P."/>
            <person name="Stursova M."/>
            <person name="Weitz H."/>
            <person name="Taylor A."/>
            <person name="Grigoriev I.V."/>
            <person name="Nagy L.G."/>
            <person name="Martin F."/>
            <person name="Kauserud H."/>
        </authorList>
    </citation>
    <scope>NUCLEOTIDE SEQUENCE</scope>
    <source>
        <strain evidence="2">9284</strain>
    </source>
</reference>
<keyword evidence="3" id="KW-1185">Reference proteome</keyword>
<dbReference type="AlphaFoldDB" id="A0AAD7BDH9"/>
<keyword evidence="1" id="KW-0472">Membrane</keyword>
<evidence type="ECO:0000256" key="1">
    <source>
        <dbReference type="SAM" id="Phobius"/>
    </source>
</evidence>
<feature type="transmembrane region" description="Helical" evidence="1">
    <location>
        <begin position="93"/>
        <end position="114"/>
    </location>
</feature>
<organism evidence="2 3">
    <name type="scientific">Roridomyces roridus</name>
    <dbReference type="NCBI Taxonomy" id="1738132"/>
    <lineage>
        <taxon>Eukaryota</taxon>
        <taxon>Fungi</taxon>
        <taxon>Dikarya</taxon>
        <taxon>Basidiomycota</taxon>
        <taxon>Agaricomycotina</taxon>
        <taxon>Agaricomycetes</taxon>
        <taxon>Agaricomycetidae</taxon>
        <taxon>Agaricales</taxon>
        <taxon>Marasmiineae</taxon>
        <taxon>Mycenaceae</taxon>
        <taxon>Roridomyces</taxon>
    </lineage>
</organism>
<feature type="transmembrane region" description="Helical" evidence="1">
    <location>
        <begin position="120"/>
        <end position="140"/>
    </location>
</feature>
<feature type="transmembrane region" description="Helical" evidence="1">
    <location>
        <begin position="38"/>
        <end position="58"/>
    </location>
</feature>
<accession>A0AAD7BDH9</accession>
<protein>
    <submittedName>
        <fullName evidence="2">Uncharacterized protein</fullName>
    </submittedName>
</protein>
<sequence length="190" mass="20850">MSSSKASSTASSCLVTIYFLGTRRTLAGTSHTIRRNFASPPFVAVAVLFCLVTAYWAIVVHQAFLTFIGLGTIATEAAFYKDLVEPTEIGKEIITCISVLVGDALVIYRLWIIWGRSRNVVIFPVLALIGFTVAFAGSLVELARLRGRLFPQDSLPWETTGFTLNLLGNLYSTGCIIWKVTQSKHSPESR</sequence>
<evidence type="ECO:0000313" key="2">
    <source>
        <dbReference type="EMBL" id="KAJ7617833.1"/>
    </source>
</evidence>
<feature type="transmembrane region" description="Helical" evidence="1">
    <location>
        <begin position="64"/>
        <end position="81"/>
    </location>
</feature>
<evidence type="ECO:0000313" key="3">
    <source>
        <dbReference type="Proteomes" id="UP001221142"/>
    </source>
</evidence>
<gene>
    <name evidence="2" type="ORF">FB45DRAFT_215282</name>
</gene>
<proteinExistence type="predicted"/>
<keyword evidence="1" id="KW-0812">Transmembrane</keyword>
<dbReference type="EMBL" id="JARKIF010000020">
    <property type="protein sequence ID" value="KAJ7617833.1"/>
    <property type="molecule type" value="Genomic_DNA"/>
</dbReference>
<dbReference type="Proteomes" id="UP001221142">
    <property type="component" value="Unassembled WGS sequence"/>
</dbReference>
<comment type="caution">
    <text evidence="2">The sequence shown here is derived from an EMBL/GenBank/DDBJ whole genome shotgun (WGS) entry which is preliminary data.</text>
</comment>